<evidence type="ECO:0000313" key="4">
    <source>
        <dbReference type="EMBL" id="CAF1124766.1"/>
    </source>
</evidence>
<organism evidence="2 7">
    <name type="scientific">Rotaria sordida</name>
    <dbReference type="NCBI Taxonomy" id="392033"/>
    <lineage>
        <taxon>Eukaryota</taxon>
        <taxon>Metazoa</taxon>
        <taxon>Spiralia</taxon>
        <taxon>Gnathifera</taxon>
        <taxon>Rotifera</taxon>
        <taxon>Eurotatoria</taxon>
        <taxon>Bdelloidea</taxon>
        <taxon>Philodinida</taxon>
        <taxon>Philodinidae</taxon>
        <taxon>Rotaria</taxon>
    </lineage>
</organism>
<evidence type="ECO:0000313" key="8">
    <source>
        <dbReference type="Proteomes" id="UP000663870"/>
    </source>
</evidence>
<keyword evidence="8" id="KW-1185">Reference proteome</keyword>
<gene>
    <name evidence="6" type="ORF">FNK824_LOCUS22453</name>
    <name evidence="3" type="ORF">JXQ802_LOCUS20352</name>
    <name evidence="4" type="ORF">JXQ802_LOCUS20395</name>
    <name evidence="2" type="ORF">PYM288_LOCUS15341</name>
    <name evidence="5" type="ORF">SEV965_LOCUS17715</name>
</gene>
<feature type="transmembrane region" description="Helical" evidence="1">
    <location>
        <begin position="12"/>
        <end position="33"/>
    </location>
</feature>
<dbReference type="EMBL" id="CAJOBE010004548">
    <property type="protein sequence ID" value="CAF3936851.1"/>
    <property type="molecule type" value="Genomic_DNA"/>
</dbReference>
<dbReference type="EMBL" id="CAJNOL010000580">
    <property type="protein sequence ID" value="CAF1123855.1"/>
    <property type="molecule type" value="Genomic_DNA"/>
</dbReference>
<name>A0A814HWC4_9BILA</name>
<evidence type="ECO:0000313" key="2">
    <source>
        <dbReference type="EMBL" id="CAF1015535.1"/>
    </source>
</evidence>
<dbReference type="Proteomes" id="UP000663889">
    <property type="component" value="Unassembled WGS sequence"/>
</dbReference>
<reference evidence="2" key="1">
    <citation type="submission" date="2021-02" db="EMBL/GenBank/DDBJ databases">
        <authorList>
            <person name="Nowell W R."/>
        </authorList>
    </citation>
    <scope>NUCLEOTIDE SEQUENCE</scope>
</reference>
<evidence type="ECO:0000313" key="6">
    <source>
        <dbReference type="EMBL" id="CAF3936851.1"/>
    </source>
</evidence>
<sequence length="117" mass="13729">MSINRGEIVGRILIGLGVIISSTILIITVYLLYRYKKESFNINKYINYSNNHRTNKQEDKLININNEKRSISILKTPIFIEELMRKSLELAITAEKIADDKQKRISLKDNIHLYFEE</sequence>
<evidence type="ECO:0000256" key="1">
    <source>
        <dbReference type="SAM" id="Phobius"/>
    </source>
</evidence>
<dbReference type="Proteomes" id="UP000663874">
    <property type="component" value="Unassembled WGS sequence"/>
</dbReference>
<dbReference type="Proteomes" id="UP000663870">
    <property type="component" value="Unassembled WGS sequence"/>
</dbReference>
<keyword evidence="1" id="KW-1133">Transmembrane helix</keyword>
<dbReference type="EMBL" id="CAJNOL010000582">
    <property type="protein sequence ID" value="CAF1124766.1"/>
    <property type="molecule type" value="Genomic_DNA"/>
</dbReference>
<keyword evidence="1" id="KW-0812">Transmembrane</keyword>
<dbReference type="EMBL" id="CAJNOH010000365">
    <property type="protein sequence ID" value="CAF1015535.1"/>
    <property type="molecule type" value="Genomic_DNA"/>
</dbReference>
<evidence type="ECO:0000313" key="3">
    <source>
        <dbReference type="EMBL" id="CAF1123855.1"/>
    </source>
</evidence>
<dbReference type="AlphaFoldDB" id="A0A814HWC4"/>
<dbReference type="Proteomes" id="UP000663854">
    <property type="component" value="Unassembled WGS sequence"/>
</dbReference>
<evidence type="ECO:0000313" key="7">
    <source>
        <dbReference type="Proteomes" id="UP000663854"/>
    </source>
</evidence>
<protein>
    <submittedName>
        <fullName evidence="2">Uncharacterized protein</fullName>
    </submittedName>
</protein>
<evidence type="ECO:0000313" key="5">
    <source>
        <dbReference type="EMBL" id="CAF1136722.1"/>
    </source>
</evidence>
<dbReference type="EMBL" id="CAJNOU010001024">
    <property type="protein sequence ID" value="CAF1136722.1"/>
    <property type="molecule type" value="Genomic_DNA"/>
</dbReference>
<accession>A0A814HWC4</accession>
<comment type="caution">
    <text evidence="2">The sequence shown here is derived from an EMBL/GenBank/DDBJ whole genome shotgun (WGS) entry which is preliminary data.</text>
</comment>
<keyword evidence="1" id="KW-0472">Membrane</keyword>
<proteinExistence type="predicted"/>